<dbReference type="GO" id="GO:0004553">
    <property type="term" value="F:hydrolase activity, hydrolyzing O-glycosyl compounds"/>
    <property type="evidence" value="ECO:0007669"/>
    <property type="project" value="InterPro"/>
</dbReference>
<protein>
    <recommendedName>
        <fullName evidence="3">Beta-galactosidase</fullName>
    </recommendedName>
</protein>
<dbReference type="InterPro" id="IPR001944">
    <property type="entry name" value="Glycoside_Hdrlase_35"/>
</dbReference>
<dbReference type="EMBL" id="JABFAA010000011">
    <property type="protein sequence ID" value="MBA0696321.1"/>
    <property type="molecule type" value="Genomic_DNA"/>
</dbReference>
<dbReference type="AlphaFoldDB" id="A0A7J8Y9R4"/>
<proteinExistence type="predicted"/>
<accession>A0A7J8Y9R4</accession>
<dbReference type="Proteomes" id="UP000593577">
    <property type="component" value="Unassembled WGS sequence"/>
</dbReference>
<name>A0A7J8Y9R4_GOSAI</name>
<comment type="caution">
    <text evidence="1">The sequence shown here is derived from an EMBL/GenBank/DDBJ whole genome shotgun (WGS) entry which is preliminary data.</text>
</comment>
<reference evidence="1 2" key="1">
    <citation type="journal article" date="2019" name="Genome Biol. Evol.">
        <title>Insights into the evolution of the New World diploid cottons (Gossypium, subgenus Houzingenia) based on genome sequencing.</title>
        <authorList>
            <person name="Grover C.E."/>
            <person name="Arick M.A. 2nd"/>
            <person name="Thrash A."/>
            <person name="Conover J.L."/>
            <person name="Sanders W.S."/>
            <person name="Peterson D.G."/>
            <person name="Frelichowski J.E."/>
            <person name="Scheffler J.A."/>
            <person name="Scheffler B.E."/>
            <person name="Wendel J.F."/>
        </authorList>
    </citation>
    <scope>NUCLEOTIDE SEQUENCE [LARGE SCALE GENOMIC DNA]</scope>
    <source>
        <strain evidence="1">185</strain>
        <tissue evidence="1">Leaf</tissue>
    </source>
</reference>
<dbReference type="GO" id="GO:0005975">
    <property type="term" value="P:carbohydrate metabolic process"/>
    <property type="evidence" value="ECO:0007669"/>
    <property type="project" value="InterPro"/>
</dbReference>
<organism evidence="1 2">
    <name type="scientific">Gossypium aridum</name>
    <name type="common">American cotton</name>
    <name type="synonym">Erioxylum aridum</name>
    <dbReference type="NCBI Taxonomy" id="34290"/>
    <lineage>
        <taxon>Eukaryota</taxon>
        <taxon>Viridiplantae</taxon>
        <taxon>Streptophyta</taxon>
        <taxon>Embryophyta</taxon>
        <taxon>Tracheophyta</taxon>
        <taxon>Spermatophyta</taxon>
        <taxon>Magnoliopsida</taxon>
        <taxon>eudicotyledons</taxon>
        <taxon>Gunneridae</taxon>
        <taxon>Pentapetalae</taxon>
        <taxon>rosids</taxon>
        <taxon>malvids</taxon>
        <taxon>Malvales</taxon>
        <taxon>Malvaceae</taxon>
        <taxon>Malvoideae</taxon>
        <taxon>Gossypium</taxon>
    </lineage>
</organism>
<evidence type="ECO:0000313" key="1">
    <source>
        <dbReference type="EMBL" id="MBA0696321.1"/>
    </source>
</evidence>
<keyword evidence="2" id="KW-1185">Reference proteome</keyword>
<sequence>MTKNEVSSISESWMSVEEPIGIWSESNFTVQGLLEHLKVTKDESDYLWHMTRIYVSDDDVAFWEENKVSPTLVIDSMRDVLRIFINGELIGSVSGHWVKVLQPVQFQQGYSDLMLLSQTVGLQDATKAYFKSGVQIDVVVNLQLLIWVDDRNASLPDSGICGIETLASGFFALEIQNTRTKSEVLFLASHLSLSLHPNKSITLLGASFSRKGSSTFGVTECEMNLMLSPQEASSLLSKERYVVD</sequence>
<evidence type="ECO:0000313" key="2">
    <source>
        <dbReference type="Proteomes" id="UP000593577"/>
    </source>
</evidence>
<dbReference type="PANTHER" id="PTHR23421">
    <property type="entry name" value="BETA-GALACTOSIDASE RELATED"/>
    <property type="match status" value="1"/>
</dbReference>
<evidence type="ECO:0008006" key="3">
    <source>
        <dbReference type="Google" id="ProtNLM"/>
    </source>
</evidence>
<gene>
    <name evidence="1" type="ORF">Goari_002879</name>
</gene>